<organism evidence="2 3">
    <name type="scientific">Homo sapiens</name>
    <name type="common">Human</name>
    <dbReference type="NCBI Taxonomy" id="9606"/>
    <lineage>
        <taxon>Eukaryota</taxon>
        <taxon>Metazoa</taxon>
        <taxon>Chordata</taxon>
        <taxon>Craniata</taxon>
        <taxon>Vertebrata</taxon>
        <taxon>Euteleostomi</taxon>
        <taxon>Mammalia</taxon>
        <taxon>Eutheria</taxon>
        <taxon>Euarchontoglires</taxon>
        <taxon>Primates</taxon>
        <taxon>Haplorrhini</taxon>
        <taxon>Catarrhini</taxon>
        <taxon>Hominidae</taxon>
        <taxon>Homo</taxon>
    </lineage>
</organism>
<reference evidence="2" key="5">
    <citation type="submission" date="2025-09" db="UniProtKB">
        <authorList>
            <consortium name="Ensembl"/>
        </authorList>
    </citation>
    <scope>IDENTIFICATION</scope>
</reference>
<dbReference type="Ensembl" id="ENST00000681512.1">
    <property type="protein sequence ID" value="ENSP00000505903.1"/>
    <property type="gene ID" value="ENSG00000172543.9"/>
</dbReference>
<dbReference type="GeneTree" id="ENSGT00940000161630"/>
<dbReference type="Bgee" id="ENSG00000172543">
    <property type="expression patterns" value="Expressed in granulocyte and 101 other cell types or tissues"/>
</dbReference>
<feature type="signal peptide" evidence="1">
    <location>
        <begin position="1"/>
        <end position="21"/>
    </location>
</feature>
<reference evidence="2 3" key="2">
    <citation type="journal article" date="2004" name="Nature">
        <title>Finishing the euchromatic sequence of the human genome.</title>
        <authorList>
            <consortium name="International Human Genome Sequencing Consortium"/>
        </authorList>
    </citation>
    <scope>NUCLEOTIDE SEQUENCE [LARGE SCALE GENOMIC DNA]</scope>
</reference>
<dbReference type="OpenTargets" id="ENSG00000172543"/>
<protein>
    <submittedName>
        <fullName evidence="2">Cathepsin W</fullName>
    </submittedName>
</protein>
<dbReference type="EMBL" id="AP001201">
    <property type="status" value="NOT_ANNOTATED_CDS"/>
    <property type="molecule type" value="Genomic_DNA"/>
</dbReference>
<dbReference type="HGNC" id="HGNC:2546">
    <property type="gene designation" value="CTSW"/>
</dbReference>
<accession>A0A7P0TAB1</accession>
<dbReference type="OrthoDB" id="387093at2759"/>
<sequence length="59" mass="6428">MALTAHPSCLLALLVAGLAQGIRGPLRAQSMLTAWTSLPTTWPRLRGCRRRTWAQLSLG</sequence>
<keyword evidence="1" id="KW-0732">Signal</keyword>
<dbReference type="Ensembl" id="ENST00000681512.1">
    <property type="protein sequence ID" value="ENSP00000505903.1"/>
    <property type="gene ID" value="ENSG00000172543.10"/>
</dbReference>
<feature type="chain" id="PRO_5031562461" evidence="1">
    <location>
        <begin position="22"/>
        <end position="59"/>
    </location>
</feature>
<dbReference type="AlphaFoldDB" id="A0A7P0TAB1"/>
<keyword evidence="3" id="KW-1185">Reference proteome</keyword>
<gene>
    <name evidence="2" type="primary">CTSW</name>
</gene>
<reference evidence="2 3" key="1">
    <citation type="journal article" date="2001" name="Nature">
        <title>Initial sequencing and analysis of the human genome.</title>
        <authorList>
            <consortium name="International Human Genome Sequencing Consortium"/>
            <person name="Lander E.S."/>
            <person name="Linton L.M."/>
            <person name="Birren B."/>
            <person name="Nusbaum C."/>
            <person name="Zody M.C."/>
            <person name="Baldwin J."/>
            <person name="Devon K."/>
            <person name="Dewar K."/>
            <person name="Doyle M."/>
            <person name="FitzHugh W."/>
            <person name="Funke R."/>
            <person name="Gage D."/>
            <person name="Harris K."/>
            <person name="Heaford A."/>
            <person name="Howland J."/>
            <person name="Kann L."/>
            <person name="Lehoczky J."/>
            <person name="LeVine R."/>
            <person name="McEwan P."/>
            <person name="McKernan K."/>
            <person name="Meldrim J."/>
            <person name="Mesirov J.P."/>
            <person name="Miranda C."/>
            <person name="Morris W."/>
            <person name="Naylor J."/>
            <person name="Raymond C."/>
            <person name="Rosetti M."/>
            <person name="Santos R."/>
            <person name="Sheridan A."/>
            <person name="Sougnez C."/>
            <person name="Stange-Thomann N."/>
            <person name="Stojanovic N."/>
            <person name="Subramanian A."/>
            <person name="Wyman D."/>
            <person name="Rogers J."/>
            <person name="Sulston J."/>
            <person name="Ainscough R."/>
            <person name="Beck S."/>
            <person name="Bentley D."/>
            <person name="Burton J."/>
            <person name="Clee C."/>
            <person name="Carter N."/>
            <person name="Coulson A."/>
            <person name="Deadman R."/>
            <person name="Deloukas P."/>
            <person name="Dunham A."/>
            <person name="Dunham I."/>
            <person name="Durbin R."/>
            <person name="French L."/>
            <person name="Grafham D."/>
            <person name="Gregory S."/>
            <person name="Hubbard T."/>
            <person name="Humphray S."/>
            <person name="Hunt A."/>
            <person name="Jones M."/>
            <person name="Lloyd C."/>
            <person name="McMurray A."/>
            <person name="Matthews L."/>
            <person name="Mercer S."/>
            <person name="Milne S."/>
            <person name="Mullikin J.C."/>
            <person name="Mungall A."/>
            <person name="Plumb R."/>
            <person name="Ross M."/>
            <person name="Shownkeen R."/>
            <person name="Sims S."/>
            <person name="Waterston R.H."/>
            <person name="Wilson R.K."/>
            <person name="Hillier L.W."/>
            <person name="McPherson J.D."/>
            <person name="Marra M.A."/>
            <person name="Mardis E.R."/>
            <person name="Fulton L.A."/>
            <person name="Chinwalla A.T."/>
            <person name="Pepin K.H."/>
            <person name="Gish W.R."/>
            <person name="Chissoe S.L."/>
            <person name="Wendl M.C."/>
            <person name="Delehaunty K.D."/>
            <person name="Miner T.L."/>
            <person name="Delehaunty A."/>
            <person name="Kramer J.B."/>
            <person name="Cook L.L."/>
            <person name="Fulton R.S."/>
            <person name="Johnson D.L."/>
            <person name="Minx P.J."/>
            <person name="Clifton S.W."/>
            <person name="Hawkins T."/>
            <person name="Branscomb E."/>
            <person name="Predki P."/>
            <person name="Richardson P."/>
            <person name="Wenning S."/>
            <person name="Slezak T."/>
            <person name="Doggett N."/>
            <person name="Cheng J.F."/>
            <person name="Olsen A."/>
            <person name="Lucas S."/>
            <person name="Elkin C."/>
            <person name="Uberbacher E."/>
            <person name="Frazier M."/>
            <person name="Gibbs R.A."/>
            <person name="Muzny D.M."/>
            <person name="Scherer S.E."/>
            <person name="Bouck J.B."/>
            <person name="Sodergren E.J."/>
            <person name="Worley K.C."/>
            <person name="Rives C.M."/>
            <person name="Gorrell J.H."/>
            <person name="Metzker M.L."/>
            <person name="Naylor S.L."/>
            <person name="Kucherlapati R.S."/>
            <person name="Nelson D.L."/>
            <person name="Weinstock G.M."/>
            <person name="Sakaki Y."/>
            <person name="Fujiyama A."/>
            <person name="Hattori M."/>
            <person name="Yada T."/>
            <person name="Toyoda A."/>
            <person name="Itoh T."/>
            <person name="Kawagoe C."/>
            <person name="Watanabe H."/>
            <person name="Totoki Y."/>
            <person name="Taylor T."/>
            <person name="Weissenbach J."/>
            <person name="Heilig R."/>
            <person name="Saurin W."/>
            <person name="Artiguenave F."/>
            <person name="Brottier P."/>
            <person name="Bruls T."/>
            <person name="Pelletier E."/>
            <person name="Robert C."/>
            <person name="Wincker P."/>
            <person name="Smith D.R."/>
            <person name="Doucette-Stamm L."/>
            <person name="Rubenfield M."/>
            <person name="Weinstock K."/>
            <person name="Lee H.M."/>
            <person name="Dubois J."/>
            <person name="Rosenthal A."/>
            <person name="Platzer M."/>
            <person name="Nyakatura G."/>
            <person name="Taudien S."/>
            <person name="Rump A."/>
            <person name="Yang H."/>
            <person name="Yu J."/>
            <person name="Wang J."/>
            <person name="Huang G."/>
            <person name="Gu J."/>
            <person name="Hood L."/>
            <person name="Rowen L."/>
            <person name="Madan A."/>
            <person name="Qin S."/>
            <person name="Davis R.W."/>
            <person name="Federspiel N.A."/>
            <person name="Abola A.P."/>
            <person name="Proctor M.J."/>
            <person name="Myers R.M."/>
            <person name="Schmutz J."/>
            <person name="Dickson M."/>
            <person name="Grimwood J."/>
            <person name="Cox D.R."/>
            <person name="Olson M.V."/>
            <person name="Kaul R."/>
            <person name="Raymond C."/>
            <person name="Shimizu N."/>
            <person name="Kawasaki K."/>
            <person name="Minoshima S."/>
            <person name="Evans G.A."/>
            <person name="Athanasiou M."/>
            <person name="Schultz R."/>
            <person name="Roe B.A."/>
            <person name="Chen F."/>
            <person name="Pan H."/>
            <person name="Ramser J."/>
            <person name="Lehrach H."/>
            <person name="Reinhardt R."/>
            <person name="McCombie W.R."/>
            <person name="de la Bastide M."/>
            <person name="Dedhia N."/>
            <person name="Blocker H."/>
            <person name="Hornischer K."/>
            <person name="Nordsiek G."/>
            <person name="Agarwala R."/>
            <person name="Aravind L."/>
            <person name="Bailey J.A."/>
            <person name="Bateman A."/>
            <person name="Batzoglou S."/>
            <person name="Birney E."/>
            <person name="Bork P."/>
            <person name="Brown D.G."/>
            <person name="Burge C.B."/>
            <person name="Cerutti L."/>
            <person name="Chen H.C."/>
            <person name="Church D."/>
            <person name="Clamp M."/>
            <person name="Copley R.R."/>
            <person name="Doerks T."/>
            <person name="Eddy S.R."/>
            <person name="Eichler E.E."/>
            <person name="Furey T.S."/>
            <person name="Galagan J."/>
            <person name="Gilbert J.G."/>
            <person name="Harmon C."/>
            <person name="Hayashizaki Y."/>
            <person name="Haussler D."/>
            <person name="Hermjakob H."/>
            <person name="Hokamp K."/>
            <person name="Jang W."/>
            <person name="Johnson L.S."/>
            <person name="Jones T.A."/>
            <person name="Kasif S."/>
            <person name="Kaspryzk A."/>
            <person name="Kennedy S."/>
            <person name="Kent W.J."/>
            <person name="Kitts P."/>
            <person name="Koonin E.V."/>
            <person name="Korf I."/>
            <person name="Kulp D."/>
            <person name="Lancet D."/>
            <person name="Lowe T.M."/>
            <person name="McLysaght A."/>
            <person name="Mikkelsen T."/>
            <person name="Moran J.V."/>
            <person name="Mulder N."/>
            <person name="Pollara V.J."/>
            <person name="Ponting C.P."/>
            <person name="Schuler G."/>
            <person name="Schultz J."/>
            <person name="Slater G."/>
            <person name="Smit A.F."/>
            <person name="Stupka E."/>
            <person name="Szustakowski J."/>
            <person name="Thierry-Mieg D."/>
            <person name="Thierry-Mieg J."/>
            <person name="Wagner L."/>
            <person name="Wallis J."/>
            <person name="Wheeler R."/>
            <person name="Williams A."/>
            <person name="Wolf Y.I."/>
            <person name="Wolfe K.H."/>
            <person name="Yang S.P."/>
            <person name="Yeh R.F."/>
            <person name="Collins F."/>
            <person name="Guyer M.S."/>
            <person name="Peterson J."/>
            <person name="Felsenfeld A."/>
            <person name="Wetterstrand K.A."/>
            <person name="Patrinos A."/>
            <person name="Morgan M.J."/>
            <person name="de Jong P."/>
            <person name="Catanese J.J."/>
            <person name="Osoegawa K."/>
            <person name="Shizuya H."/>
            <person name="Choi S."/>
            <person name="Chen Y.J."/>
        </authorList>
    </citation>
    <scope>NUCLEOTIDE SEQUENCE [LARGE SCALE GENOMIC DNA]</scope>
</reference>
<evidence type="ECO:0000256" key="1">
    <source>
        <dbReference type="SAM" id="SignalP"/>
    </source>
</evidence>
<dbReference type="Proteomes" id="UP000005640">
    <property type="component" value="Chromosome 11"/>
</dbReference>
<evidence type="ECO:0000313" key="2">
    <source>
        <dbReference type="Ensembl" id="ENSP00000505903.1"/>
    </source>
</evidence>
<evidence type="ECO:0000313" key="3">
    <source>
        <dbReference type="Proteomes" id="UP000005640"/>
    </source>
</evidence>
<reference evidence="2 3" key="3">
    <citation type="journal article" date="2006" name="Nature">
        <title>Human chromosome 11 DNA sequence and analysis including novel gene identification.</title>
        <authorList>
            <person name="Taylor T.D."/>
            <person name="Noguchi H."/>
            <person name="Totoki Y."/>
            <person name="Toyoda A."/>
            <person name="Kuroki Y."/>
            <person name="Dewar K."/>
            <person name="Lloyd C."/>
            <person name="Itoh T."/>
            <person name="Takeda T."/>
            <person name="Kim D.W."/>
            <person name="She X."/>
            <person name="Barlow K.F."/>
            <person name="Bloom T."/>
            <person name="Bruford E."/>
            <person name="Chang J.L."/>
            <person name="Cuomo C.A."/>
            <person name="Eichler E."/>
            <person name="FitzGerald M.G."/>
            <person name="Jaffe D.B."/>
            <person name="LaButti K."/>
            <person name="Nicol R."/>
            <person name="Park H.S."/>
            <person name="Seaman C."/>
            <person name="Sougnez C."/>
            <person name="Yang X."/>
            <person name="Zimmer A.R."/>
            <person name="Zody M.C."/>
            <person name="Birren B.W."/>
            <person name="Nusbaum C."/>
            <person name="Fujiyama A."/>
            <person name="Hattori M."/>
            <person name="Rogers J."/>
            <person name="Lander E.S."/>
            <person name="Sakaki Y."/>
        </authorList>
    </citation>
    <scope>NUCLEOTIDE SEQUENCE [LARGE SCALE GENOMIC DNA]</scope>
</reference>
<reference evidence="2" key="4">
    <citation type="submission" date="2025-08" db="UniProtKB">
        <authorList>
            <consortium name="Ensembl"/>
        </authorList>
    </citation>
    <scope>IDENTIFICATION</scope>
</reference>
<proteinExistence type="predicted"/>
<name>A0A7P0TAB1_HUMAN</name>